<name>A0A9E7GRF9_9LILI</name>
<accession>A0A9E7GRF9</accession>
<evidence type="ECO:0000313" key="3">
    <source>
        <dbReference type="Proteomes" id="UP001055439"/>
    </source>
</evidence>
<feature type="region of interest" description="Disordered" evidence="1">
    <location>
        <begin position="1"/>
        <end position="37"/>
    </location>
</feature>
<dbReference type="Proteomes" id="UP001055439">
    <property type="component" value="Chromosome 7"/>
</dbReference>
<sequence length="37" mass="4263">MQHVREVLPVVSSSRRPPREPQEGRGGTHPDRRSQRS</sequence>
<dbReference type="AlphaFoldDB" id="A0A9E7GRF9"/>
<protein>
    <submittedName>
        <fullName evidence="2">Zinc finger protein</fullName>
    </submittedName>
</protein>
<dbReference type="EMBL" id="CP097509">
    <property type="protein sequence ID" value="URE16812.1"/>
    <property type="molecule type" value="Genomic_DNA"/>
</dbReference>
<organism evidence="2 3">
    <name type="scientific">Musa troglodytarum</name>
    <name type="common">fe'i banana</name>
    <dbReference type="NCBI Taxonomy" id="320322"/>
    <lineage>
        <taxon>Eukaryota</taxon>
        <taxon>Viridiplantae</taxon>
        <taxon>Streptophyta</taxon>
        <taxon>Embryophyta</taxon>
        <taxon>Tracheophyta</taxon>
        <taxon>Spermatophyta</taxon>
        <taxon>Magnoliopsida</taxon>
        <taxon>Liliopsida</taxon>
        <taxon>Zingiberales</taxon>
        <taxon>Musaceae</taxon>
        <taxon>Musa</taxon>
    </lineage>
</organism>
<evidence type="ECO:0000256" key="1">
    <source>
        <dbReference type="SAM" id="MobiDB-lite"/>
    </source>
</evidence>
<evidence type="ECO:0000313" key="2">
    <source>
        <dbReference type="EMBL" id="URE16812.1"/>
    </source>
</evidence>
<feature type="compositionally biased region" description="Basic and acidic residues" evidence="1">
    <location>
        <begin position="17"/>
        <end position="37"/>
    </location>
</feature>
<keyword evidence="3" id="KW-1185">Reference proteome</keyword>
<proteinExistence type="predicted"/>
<gene>
    <name evidence="2" type="ORF">MUK42_10533</name>
</gene>
<reference evidence="2" key="1">
    <citation type="submission" date="2022-05" db="EMBL/GenBank/DDBJ databases">
        <title>The Musa troglodytarum L. genome provides insights into the mechanism of non-climacteric behaviour and enrichment of carotenoids.</title>
        <authorList>
            <person name="Wang J."/>
        </authorList>
    </citation>
    <scope>NUCLEOTIDE SEQUENCE</scope>
    <source>
        <tissue evidence="2">Leaf</tissue>
    </source>
</reference>